<keyword evidence="2" id="KW-1185">Reference proteome</keyword>
<evidence type="ECO:0000313" key="1">
    <source>
        <dbReference type="EMBL" id="ADB36758.1"/>
    </source>
</evidence>
<accession>D2QGZ2</accession>
<reference evidence="1 2" key="1">
    <citation type="journal article" date="2010" name="Stand. Genomic Sci.">
        <title>Complete genome sequence of Spirosoma linguale type strain (1).</title>
        <authorList>
            <person name="Lail K."/>
            <person name="Sikorski J."/>
            <person name="Saunders E."/>
            <person name="Lapidus A."/>
            <person name="Glavina Del Rio T."/>
            <person name="Copeland A."/>
            <person name="Tice H."/>
            <person name="Cheng J.-F."/>
            <person name="Lucas S."/>
            <person name="Nolan M."/>
            <person name="Bruce D."/>
            <person name="Goodwin L."/>
            <person name="Pitluck S."/>
            <person name="Ivanova N."/>
            <person name="Mavromatis K."/>
            <person name="Ovchinnikova G."/>
            <person name="Pati A."/>
            <person name="Chen A."/>
            <person name="Palaniappan K."/>
            <person name="Land M."/>
            <person name="Hauser L."/>
            <person name="Chang Y.-J."/>
            <person name="Jeffries C.D."/>
            <person name="Chain P."/>
            <person name="Brettin T."/>
            <person name="Detter J.C."/>
            <person name="Schuetze A."/>
            <person name="Rohde M."/>
            <person name="Tindall B.J."/>
            <person name="Goeker M."/>
            <person name="Bristow J."/>
            <person name="Eisen J.A."/>
            <person name="Markowitz V."/>
            <person name="Hugenholtz P."/>
            <person name="Kyrpides N.C."/>
            <person name="Klenk H.-P."/>
            <person name="Chen F."/>
        </authorList>
    </citation>
    <scope>NUCLEOTIDE SEQUENCE [LARGE SCALE GENOMIC DNA]</scope>
    <source>
        <strain evidence="2">ATCC 33905 / DSM 74 / LMG 10896 / Claus 1</strain>
    </source>
</reference>
<dbReference type="AlphaFoldDB" id="D2QGZ2"/>
<dbReference type="EMBL" id="CP001769">
    <property type="protein sequence ID" value="ADB36758.1"/>
    <property type="molecule type" value="Genomic_DNA"/>
</dbReference>
<dbReference type="Proteomes" id="UP000002028">
    <property type="component" value="Chromosome"/>
</dbReference>
<name>D2QGZ2_SPILD</name>
<organism evidence="1 2">
    <name type="scientific">Spirosoma linguale (strain ATCC 33905 / DSM 74 / LMG 10896 / Claus 1)</name>
    <dbReference type="NCBI Taxonomy" id="504472"/>
    <lineage>
        <taxon>Bacteria</taxon>
        <taxon>Pseudomonadati</taxon>
        <taxon>Bacteroidota</taxon>
        <taxon>Cytophagia</taxon>
        <taxon>Cytophagales</taxon>
        <taxon>Cytophagaceae</taxon>
        <taxon>Spirosoma</taxon>
    </lineage>
</organism>
<sequence>MRTNLKQQLINRLNSTNEPFIVTLRHKKFPELKESLTFRKGSSSWYVVNSLGLNQMNVGTYNRSSVHLYSYIAGCKHLCIIQLEQILTIQPLTEAEQSQTSLF</sequence>
<dbReference type="HOGENOM" id="CLU_2262057_0_0_10"/>
<evidence type="ECO:0000313" key="2">
    <source>
        <dbReference type="Proteomes" id="UP000002028"/>
    </source>
</evidence>
<gene>
    <name evidence="1" type="ordered locus">Slin_0695</name>
</gene>
<dbReference type="KEGG" id="sli:Slin_0695"/>
<protein>
    <submittedName>
        <fullName evidence="1">Uncharacterized protein</fullName>
    </submittedName>
</protein>
<dbReference type="STRING" id="504472.Slin_0695"/>
<proteinExistence type="predicted"/>